<dbReference type="AlphaFoldDB" id="A0A2W5DGK3"/>
<comment type="caution">
    <text evidence="1">The sequence shown here is derived from an EMBL/GenBank/DDBJ whole genome shotgun (WGS) entry which is preliminary data.</text>
</comment>
<evidence type="ECO:0000313" key="1">
    <source>
        <dbReference type="EMBL" id="PZP29623.1"/>
    </source>
</evidence>
<protein>
    <submittedName>
        <fullName evidence="1">DUF2933 domain-containing protein</fullName>
    </submittedName>
</protein>
<reference evidence="1 2" key="1">
    <citation type="submission" date="2017-08" db="EMBL/GenBank/DDBJ databases">
        <title>Infants hospitalized years apart are colonized by the same room-sourced microbial strains.</title>
        <authorList>
            <person name="Brooks B."/>
            <person name="Olm M.R."/>
            <person name="Firek B.A."/>
            <person name="Baker R."/>
            <person name="Thomas B.C."/>
            <person name="Morowitz M.J."/>
            <person name="Banfield J.F."/>
        </authorList>
    </citation>
    <scope>NUCLEOTIDE SEQUENCE [LARGE SCALE GENOMIC DNA]</scope>
    <source>
        <strain evidence="1">S2_012_000_R2_81</strain>
    </source>
</reference>
<dbReference type="Pfam" id="PF11666">
    <property type="entry name" value="DUF2933"/>
    <property type="match status" value="1"/>
</dbReference>
<proteinExistence type="predicted"/>
<dbReference type="EMBL" id="QFOD01000017">
    <property type="protein sequence ID" value="PZP29623.1"/>
    <property type="molecule type" value="Genomic_DNA"/>
</dbReference>
<gene>
    <name evidence="1" type="ORF">DI603_16290</name>
</gene>
<dbReference type="InterPro" id="IPR021682">
    <property type="entry name" value="DUF2933"/>
</dbReference>
<name>A0A2W5DGK3_9BURK</name>
<dbReference type="Proteomes" id="UP000249633">
    <property type="component" value="Unassembled WGS sequence"/>
</dbReference>
<accession>A0A2W5DGK3</accession>
<organism evidence="1 2">
    <name type="scientific">Roseateles depolymerans</name>
    <dbReference type="NCBI Taxonomy" id="76731"/>
    <lineage>
        <taxon>Bacteria</taxon>
        <taxon>Pseudomonadati</taxon>
        <taxon>Pseudomonadota</taxon>
        <taxon>Betaproteobacteria</taxon>
        <taxon>Burkholderiales</taxon>
        <taxon>Sphaerotilaceae</taxon>
        <taxon>Roseateles</taxon>
    </lineage>
</organism>
<sequence>MGVFMLVAGAVGVYYLLTEHLTHVAQAVPYLFLLACPLMHLFGHNHGGHRHGQPNDEK</sequence>
<evidence type="ECO:0000313" key="2">
    <source>
        <dbReference type="Proteomes" id="UP000249633"/>
    </source>
</evidence>